<feature type="compositionally biased region" description="Polar residues" evidence="2">
    <location>
        <begin position="1028"/>
        <end position="1040"/>
    </location>
</feature>
<feature type="compositionally biased region" description="Low complexity" evidence="2">
    <location>
        <begin position="804"/>
        <end position="815"/>
    </location>
</feature>
<dbReference type="Proteomes" id="UP001374579">
    <property type="component" value="Unassembled WGS sequence"/>
</dbReference>
<dbReference type="PANTHER" id="PTHR15672:SF8">
    <property type="entry name" value="PROTEIN ENCORE"/>
    <property type="match status" value="1"/>
</dbReference>
<dbReference type="InterPro" id="IPR036867">
    <property type="entry name" value="R3H_dom_sf"/>
</dbReference>
<evidence type="ECO:0000313" key="5">
    <source>
        <dbReference type="EMBL" id="KAK7092417.1"/>
    </source>
</evidence>
<dbReference type="PANTHER" id="PTHR15672">
    <property type="entry name" value="CAMP-REGULATED PHOSPHOPROTEIN 21 RELATED R3H DOMAIN CONTAINING PROTEIN"/>
    <property type="match status" value="1"/>
</dbReference>
<feature type="compositionally biased region" description="Polar residues" evidence="2">
    <location>
        <begin position="778"/>
        <end position="794"/>
    </location>
</feature>
<comment type="caution">
    <text evidence="5">The sequence shown here is derived from an EMBL/GenBank/DDBJ whole genome shotgun (WGS) entry which is preliminary data.</text>
</comment>
<organism evidence="5 6">
    <name type="scientific">Littorina saxatilis</name>
    <dbReference type="NCBI Taxonomy" id="31220"/>
    <lineage>
        <taxon>Eukaryota</taxon>
        <taxon>Metazoa</taxon>
        <taxon>Spiralia</taxon>
        <taxon>Lophotrochozoa</taxon>
        <taxon>Mollusca</taxon>
        <taxon>Gastropoda</taxon>
        <taxon>Caenogastropoda</taxon>
        <taxon>Littorinimorpha</taxon>
        <taxon>Littorinoidea</taxon>
        <taxon>Littorinidae</taxon>
        <taxon>Littorina</taxon>
    </lineage>
</organism>
<feature type="compositionally biased region" description="Polar residues" evidence="2">
    <location>
        <begin position="986"/>
        <end position="995"/>
    </location>
</feature>
<protein>
    <submittedName>
        <fullName evidence="5">Uncharacterized protein</fullName>
    </submittedName>
</protein>
<proteinExistence type="predicted"/>
<feature type="compositionally biased region" description="Polar residues" evidence="2">
    <location>
        <begin position="415"/>
        <end position="428"/>
    </location>
</feature>
<feature type="region of interest" description="Disordered" evidence="2">
    <location>
        <begin position="1"/>
        <end position="127"/>
    </location>
</feature>
<feature type="region of interest" description="Disordered" evidence="2">
    <location>
        <begin position="778"/>
        <end position="902"/>
    </location>
</feature>
<dbReference type="PROSITE" id="PS51061">
    <property type="entry name" value="R3H"/>
    <property type="match status" value="1"/>
</dbReference>
<feature type="region of interest" description="Disordered" evidence="2">
    <location>
        <begin position="361"/>
        <end position="459"/>
    </location>
</feature>
<feature type="domain" description="R3H" evidence="3">
    <location>
        <begin position="230"/>
        <end position="292"/>
    </location>
</feature>
<feature type="compositionally biased region" description="Polar residues" evidence="2">
    <location>
        <begin position="379"/>
        <end position="388"/>
    </location>
</feature>
<feature type="domain" description="SUZ" evidence="4">
    <location>
        <begin position="293"/>
        <end position="366"/>
    </location>
</feature>
<name>A0AAN9G2K7_9CAEN</name>
<feature type="region of interest" description="Disordered" evidence="2">
    <location>
        <begin position="984"/>
        <end position="1040"/>
    </location>
</feature>
<feature type="compositionally biased region" description="Basic residues" evidence="2">
    <location>
        <begin position="833"/>
        <end position="842"/>
    </location>
</feature>
<evidence type="ECO:0000256" key="1">
    <source>
        <dbReference type="ARBA" id="ARBA00022553"/>
    </source>
</evidence>
<dbReference type="PROSITE" id="PS51673">
    <property type="entry name" value="SUZ"/>
    <property type="match status" value="1"/>
</dbReference>
<dbReference type="EMBL" id="JBAMIC010000021">
    <property type="protein sequence ID" value="KAK7092417.1"/>
    <property type="molecule type" value="Genomic_DNA"/>
</dbReference>
<dbReference type="SUPFAM" id="SSF82708">
    <property type="entry name" value="R3H domain"/>
    <property type="match status" value="1"/>
</dbReference>
<dbReference type="Gene3D" id="3.30.1370.50">
    <property type="entry name" value="R3H-like domain"/>
    <property type="match status" value="1"/>
</dbReference>
<evidence type="ECO:0000256" key="2">
    <source>
        <dbReference type="SAM" id="MobiDB-lite"/>
    </source>
</evidence>
<feature type="region of interest" description="Disordered" evidence="2">
    <location>
        <begin position="176"/>
        <end position="195"/>
    </location>
</feature>
<dbReference type="InterPro" id="IPR001374">
    <property type="entry name" value="R3H_dom"/>
</dbReference>
<dbReference type="AlphaFoldDB" id="A0AAN9G2K7"/>
<dbReference type="GO" id="GO:0003676">
    <property type="term" value="F:nucleic acid binding"/>
    <property type="evidence" value="ECO:0007669"/>
    <property type="project" value="UniProtKB-UniRule"/>
</dbReference>
<gene>
    <name evidence="5" type="ORF">V1264_008161</name>
</gene>
<dbReference type="Pfam" id="PF01424">
    <property type="entry name" value="R3H"/>
    <property type="match status" value="1"/>
</dbReference>
<evidence type="ECO:0000313" key="6">
    <source>
        <dbReference type="Proteomes" id="UP001374579"/>
    </source>
</evidence>
<keyword evidence="6" id="KW-1185">Reference proteome</keyword>
<evidence type="ECO:0000259" key="4">
    <source>
        <dbReference type="PROSITE" id="PS51673"/>
    </source>
</evidence>
<feature type="region of interest" description="Disordered" evidence="2">
    <location>
        <begin position="332"/>
        <end position="351"/>
    </location>
</feature>
<feature type="compositionally biased region" description="Polar residues" evidence="2">
    <location>
        <begin position="85"/>
        <end position="123"/>
    </location>
</feature>
<sequence>MAEAERRPGKTPLLKQKTEIEDMEEETSSQSEESNHHNNTNDVHNTDDVLTTSTSVDEEKDVKASERGAYSPPTEANGEAAESPDTVTSGVPPSTQPEVASSPQSTTNQQRSLKMNHSLSSKSKPLMRGTAVCEYDSVPTTVLPEVKVTTTPSPDSDDSPCEHNVQPPLLGAQERRSTLQKNGSLSSDAGTSNCSLSRESSIEKSLYKDSSGCDLEEFIKKTLIKSKKDKQMLLSLERDFKIFVESPDQHYQLAEMCSYDRMICHRVAAFYGMEHNIDKSGKCVIVSKTKFTRIPTFCCEEYVKTAEPAEDSGSEKKQLKLLKKPVSLDERSRADKAQFSGNRTKSLEERQKTYEERRKMIFGASSEESPNYTVIEPSPGQSKRLNSLHSREWSSTDSSGYMSEEGARLRRSVMAKSNSYGDSITSDSAPVRTKLASPENSQSPLSRSSSADVNSPNHGFGTGPPYTVLVAPDINAIPPGSMVVNPITLQPHTNADGTTYRYNPHDLSSVPPWLVSGQPANIQHHPSAPNISFNPAPSVHQVQYTQNNDLCNRFSAMEVATPLETSLEGQQMIMTHHQPQPAHQPHLQQPGQFPIMVSTGIQPPQQYISTYSSPAQGPSFYTGAQLQFVPVDAQGQCLSLTATSPQQMQSGMVSYGQPQLVQTASNMQPGMMDQSGMTPGNPYGQTVYTGTVNDGGNANGCYVPYMTNSSVMYPTTQYGGGGMTMTPAAAAAHYGAYNPPQSSSPQLTQFAPMTGAQVRPATPPCLPIAQPVGYHHNQQGMGVSSPPQFQQGTYYQAPPHHYPGQGQAMGQVMQVSVRPQGGAGGGAPVSTGHTHHHQHHPQGSHPPSLQHSQSFPMLRSVPTSMCSAPNPAPMGLGSAHLGLGSTPNGNPNPPHHSQHPMMTMKSMSIGSMQTNGGAATPDKDTPGLMGGASAFMPGVNQATPMQFPGQFVAQGIRQPQPGDLRMMGGASIRPQMTPSLIAFQPVRNSKPSGPRQSRPPKRHHSNLGSNQPPPTTASASVARVMSHDSASAVQQTLNRQ</sequence>
<dbReference type="InterPro" id="IPR051937">
    <property type="entry name" value="R3H_domain_containing"/>
</dbReference>
<feature type="compositionally biased region" description="Polar residues" evidence="2">
    <location>
        <begin position="438"/>
        <end position="457"/>
    </location>
</feature>
<accession>A0AAN9G2K7</accession>
<feature type="compositionally biased region" description="Polar residues" evidence="2">
    <location>
        <begin position="179"/>
        <end position="195"/>
    </location>
</feature>
<feature type="compositionally biased region" description="Low complexity" evidence="2">
    <location>
        <begin position="28"/>
        <end position="55"/>
    </location>
</feature>
<reference evidence="5 6" key="1">
    <citation type="submission" date="2024-02" db="EMBL/GenBank/DDBJ databases">
        <title>Chromosome-scale genome assembly of the rough periwinkle Littorina saxatilis.</title>
        <authorList>
            <person name="De Jode A."/>
            <person name="Faria R."/>
            <person name="Formenti G."/>
            <person name="Sims Y."/>
            <person name="Smith T.P."/>
            <person name="Tracey A."/>
            <person name="Wood J.M.D."/>
            <person name="Zagrodzka Z.B."/>
            <person name="Johannesson K."/>
            <person name="Butlin R.K."/>
            <person name="Leder E.H."/>
        </authorList>
    </citation>
    <scope>NUCLEOTIDE SEQUENCE [LARGE SCALE GENOMIC DNA]</scope>
    <source>
        <strain evidence="5">Snail1</strain>
        <tissue evidence="5">Muscle</tissue>
    </source>
</reference>
<feature type="region of interest" description="Disordered" evidence="2">
    <location>
        <begin position="144"/>
        <end position="170"/>
    </location>
</feature>
<dbReference type="SMART" id="SM00393">
    <property type="entry name" value="R3H"/>
    <property type="match status" value="1"/>
</dbReference>
<evidence type="ECO:0000259" key="3">
    <source>
        <dbReference type="PROSITE" id="PS51061"/>
    </source>
</evidence>
<keyword evidence="1" id="KW-0597">Phosphoprotein</keyword>
<dbReference type="CDD" id="cd02642">
    <property type="entry name" value="R3H_encore_like"/>
    <property type="match status" value="1"/>
</dbReference>
<feature type="compositionally biased region" description="Low complexity" evidence="2">
    <location>
        <begin position="843"/>
        <end position="856"/>
    </location>
</feature>
<dbReference type="InterPro" id="IPR024771">
    <property type="entry name" value="SUZ"/>
</dbReference>